<evidence type="ECO:0000313" key="4">
    <source>
        <dbReference type="Proteomes" id="UP000516437"/>
    </source>
</evidence>
<sequence length="322" mass="35357">MVSCLRMVLLSFVVLVMGFSSRAYGAISHDTTKKIDRINKKGPYFGIVVPNSFEMDPLLQSPSFVADEKFPYLDFSGKRFRFGELGNEKVIVVMTGLSMLNAGITTQLLLSLFKVKGIVHYGIAGNANPDLQIGDVTIPQYWAHTGLWNWQLVAVTPAMAYILRYGDGPKDELALESSGDYTRKIGYLEFSDYSNGTANGKPVGNFLNNVWYQPEEIFPVYGTPEVRQHAFWVPVDKHYFKLAKKLEVKSHAPSDLKLGSCVNTTCLPRAPMVVKTPFIAIRSLSDLAGGGSALSNEAGIFSSLAAQNAVDAVVRFIAVLLS</sequence>
<dbReference type="GO" id="GO:0003824">
    <property type="term" value="F:catalytic activity"/>
    <property type="evidence" value="ECO:0007669"/>
    <property type="project" value="InterPro"/>
</dbReference>
<proteinExistence type="predicted"/>
<dbReference type="AlphaFoldDB" id="A0A6A1WEA4"/>
<organism evidence="3 4">
    <name type="scientific">Morella rubra</name>
    <name type="common">Chinese bayberry</name>
    <dbReference type="NCBI Taxonomy" id="262757"/>
    <lineage>
        <taxon>Eukaryota</taxon>
        <taxon>Viridiplantae</taxon>
        <taxon>Streptophyta</taxon>
        <taxon>Embryophyta</taxon>
        <taxon>Tracheophyta</taxon>
        <taxon>Spermatophyta</taxon>
        <taxon>Magnoliopsida</taxon>
        <taxon>eudicotyledons</taxon>
        <taxon>Gunneridae</taxon>
        <taxon>Pentapetalae</taxon>
        <taxon>rosids</taxon>
        <taxon>fabids</taxon>
        <taxon>Fagales</taxon>
        <taxon>Myricaceae</taxon>
        <taxon>Morella</taxon>
    </lineage>
</organism>
<dbReference type="Pfam" id="PF01048">
    <property type="entry name" value="PNP_UDP_1"/>
    <property type="match status" value="1"/>
</dbReference>
<gene>
    <name evidence="3" type="ORF">CJ030_MR2G024125</name>
</gene>
<dbReference type="PANTHER" id="PTHR21234:SF42">
    <property type="entry name" value="PHOSPHORYLASE SUPERFAMILY PROTEIN"/>
    <property type="match status" value="1"/>
</dbReference>
<feature type="signal peptide" evidence="1">
    <location>
        <begin position="1"/>
        <end position="18"/>
    </location>
</feature>
<comment type="caution">
    <text evidence="3">The sequence shown here is derived from an EMBL/GenBank/DDBJ whole genome shotgun (WGS) entry which is preliminary data.</text>
</comment>
<dbReference type="InterPro" id="IPR000845">
    <property type="entry name" value="Nucleoside_phosphorylase_d"/>
</dbReference>
<dbReference type="GO" id="GO:0009116">
    <property type="term" value="P:nucleoside metabolic process"/>
    <property type="evidence" value="ECO:0007669"/>
    <property type="project" value="InterPro"/>
</dbReference>
<keyword evidence="4" id="KW-1185">Reference proteome</keyword>
<dbReference type="OrthoDB" id="1892301at2759"/>
<protein>
    <submittedName>
        <fullName evidence="3">Bark storage protein A</fullName>
    </submittedName>
</protein>
<evidence type="ECO:0000259" key="2">
    <source>
        <dbReference type="Pfam" id="PF01048"/>
    </source>
</evidence>
<evidence type="ECO:0000256" key="1">
    <source>
        <dbReference type="SAM" id="SignalP"/>
    </source>
</evidence>
<keyword evidence="1" id="KW-0732">Signal</keyword>
<dbReference type="EMBL" id="RXIC02000020">
    <property type="protein sequence ID" value="KAB1223584.1"/>
    <property type="molecule type" value="Genomic_DNA"/>
</dbReference>
<dbReference type="PANTHER" id="PTHR21234">
    <property type="entry name" value="PURINE NUCLEOSIDE PHOSPHORYLASE"/>
    <property type="match status" value="1"/>
</dbReference>
<reference evidence="3 4" key="1">
    <citation type="journal article" date="2019" name="Plant Biotechnol. J.">
        <title>The red bayberry genome and genetic basis of sex determination.</title>
        <authorList>
            <person name="Jia H.M."/>
            <person name="Jia H.J."/>
            <person name="Cai Q.L."/>
            <person name="Wang Y."/>
            <person name="Zhao H.B."/>
            <person name="Yang W.F."/>
            <person name="Wang G.Y."/>
            <person name="Li Y.H."/>
            <person name="Zhan D.L."/>
            <person name="Shen Y.T."/>
            <person name="Niu Q.F."/>
            <person name="Chang L."/>
            <person name="Qiu J."/>
            <person name="Zhao L."/>
            <person name="Xie H.B."/>
            <person name="Fu W.Y."/>
            <person name="Jin J."/>
            <person name="Li X.W."/>
            <person name="Jiao Y."/>
            <person name="Zhou C.C."/>
            <person name="Tu T."/>
            <person name="Chai C.Y."/>
            <person name="Gao J.L."/>
            <person name="Fan L.J."/>
            <person name="van de Weg E."/>
            <person name="Wang J.Y."/>
            <person name="Gao Z.S."/>
        </authorList>
    </citation>
    <scope>NUCLEOTIDE SEQUENCE [LARGE SCALE GENOMIC DNA]</scope>
    <source>
        <tissue evidence="3">Leaves</tissue>
    </source>
</reference>
<dbReference type="Gene3D" id="3.40.50.1580">
    <property type="entry name" value="Nucleoside phosphorylase domain"/>
    <property type="match status" value="1"/>
</dbReference>
<feature type="domain" description="Nucleoside phosphorylase" evidence="2">
    <location>
        <begin position="45"/>
        <end position="146"/>
    </location>
</feature>
<dbReference type="InterPro" id="IPR035994">
    <property type="entry name" value="Nucleoside_phosphorylase_sf"/>
</dbReference>
<dbReference type="SUPFAM" id="SSF53167">
    <property type="entry name" value="Purine and uridine phosphorylases"/>
    <property type="match status" value="1"/>
</dbReference>
<evidence type="ECO:0000313" key="3">
    <source>
        <dbReference type="EMBL" id="KAB1223584.1"/>
    </source>
</evidence>
<dbReference type="Proteomes" id="UP000516437">
    <property type="component" value="Chromosome 2"/>
</dbReference>
<feature type="chain" id="PRO_5025509102" evidence="1">
    <location>
        <begin position="19"/>
        <end position="322"/>
    </location>
</feature>
<accession>A0A6A1WEA4</accession>
<name>A0A6A1WEA4_9ROSI</name>